<sequence length="242" mass="26569">MDSNHKAYDHLASFGRIDEILAQPQGNFEEKKSLPDRDTLTYTNGFYAYCSAVFIDIRDSSKLPTLYNRPALARLYRAFISEMVAVLNSDENAREINIVGDCVWAVFNTSTKPDLDTVYTKMCTANSLLKVLNYKLSKKGYSTPITIGIGASYGRALMIKAGYNGSGLADVVYMGDVVNQASKLAAKGGGAEVSQPMVMDGTFRQNLNDHNKALTAYDPNVGAYTSNAIIKSMNDWYTANCN</sequence>
<evidence type="ECO:0000259" key="1">
    <source>
        <dbReference type="PROSITE" id="PS50125"/>
    </source>
</evidence>
<dbReference type="InterPro" id="IPR001054">
    <property type="entry name" value="A/G_cyclase"/>
</dbReference>
<dbReference type="AlphaFoldDB" id="A0A543PUC0"/>
<name>A0A543PUC0_9MICO</name>
<dbReference type="RefSeq" id="WP_141820062.1">
    <property type="nucleotide sequence ID" value="NZ_BAAAQC010000005.1"/>
</dbReference>
<organism evidence="2 3">
    <name type="scientific">Humibacillus xanthopallidus</name>
    <dbReference type="NCBI Taxonomy" id="412689"/>
    <lineage>
        <taxon>Bacteria</taxon>
        <taxon>Bacillati</taxon>
        <taxon>Actinomycetota</taxon>
        <taxon>Actinomycetes</taxon>
        <taxon>Micrococcales</taxon>
        <taxon>Intrasporangiaceae</taxon>
        <taxon>Humibacillus</taxon>
    </lineage>
</organism>
<reference evidence="2 3" key="1">
    <citation type="submission" date="2019-06" db="EMBL/GenBank/DDBJ databases">
        <title>Sequencing the genomes of 1000 actinobacteria strains.</title>
        <authorList>
            <person name="Klenk H.-P."/>
        </authorList>
    </citation>
    <scope>NUCLEOTIDE SEQUENCE [LARGE SCALE GENOMIC DNA]</scope>
    <source>
        <strain evidence="2 3">DSM 21776</strain>
    </source>
</reference>
<comment type="caution">
    <text evidence="2">The sequence shown here is derived from an EMBL/GenBank/DDBJ whole genome shotgun (WGS) entry which is preliminary data.</text>
</comment>
<evidence type="ECO:0000313" key="3">
    <source>
        <dbReference type="Proteomes" id="UP000320085"/>
    </source>
</evidence>
<dbReference type="GO" id="GO:0009190">
    <property type="term" value="P:cyclic nucleotide biosynthetic process"/>
    <property type="evidence" value="ECO:0007669"/>
    <property type="project" value="InterPro"/>
</dbReference>
<dbReference type="SUPFAM" id="SSF55073">
    <property type="entry name" value="Nucleotide cyclase"/>
    <property type="match status" value="1"/>
</dbReference>
<protein>
    <submittedName>
        <fullName evidence="2">Adenylate/guanylate cyclase family protein</fullName>
    </submittedName>
</protein>
<dbReference type="GO" id="GO:0004016">
    <property type="term" value="F:adenylate cyclase activity"/>
    <property type="evidence" value="ECO:0007669"/>
    <property type="project" value="UniProtKB-ARBA"/>
</dbReference>
<dbReference type="Proteomes" id="UP000320085">
    <property type="component" value="Unassembled WGS sequence"/>
</dbReference>
<dbReference type="Pfam" id="PF00211">
    <property type="entry name" value="Guanylate_cyc"/>
    <property type="match status" value="1"/>
</dbReference>
<dbReference type="PROSITE" id="PS50125">
    <property type="entry name" value="GUANYLATE_CYCLASE_2"/>
    <property type="match status" value="1"/>
</dbReference>
<dbReference type="InterPro" id="IPR029787">
    <property type="entry name" value="Nucleotide_cyclase"/>
</dbReference>
<dbReference type="EMBL" id="VFQF01000001">
    <property type="protein sequence ID" value="TQN47669.1"/>
    <property type="molecule type" value="Genomic_DNA"/>
</dbReference>
<evidence type="ECO:0000313" key="2">
    <source>
        <dbReference type="EMBL" id="TQN47669.1"/>
    </source>
</evidence>
<proteinExistence type="predicted"/>
<dbReference type="GO" id="GO:0035556">
    <property type="term" value="P:intracellular signal transduction"/>
    <property type="evidence" value="ECO:0007669"/>
    <property type="project" value="InterPro"/>
</dbReference>
<dbReference type="OrthoDB" id="8776790at2"/>
<gene>
    <name evidence="2" type="ORF">FHX52_0776</name>
</gene>
<feature type="domain" description="Guanylate cyclase" evidence="1">
    <location>
        <begin position="51"/>
        <end position="185"/>
    </location>
</feature>
<accession>A0A543PUC0</accession>
<dbReference type="Gene3D" id="3.30.70.1230">
    <property type="entry name" value="Nucleotide cyclase"/>
    <property type="match status" value="1"/>
</dbReference>